<organism evidence="2 3">
    <name type="scientific">Stackebrandtia albiflava</name>
    <dbReference type="NCBI Taxonomy" id="406432"/>
    <lineage>
        <taxon>Bacteria</taxon>
        <taxon>Bacillati</taxon>
        <taxon>Actinomycetota</taxon>
        <taxon>Actinomycetes</taxon>
        <taxon>Glycomycetales</taxon>
        <taxon>Glycomycetaceae</taxon>
        <taxon>Stackebrandtia</taxon>
    </lineage>
</organism>
<protein>
    <recommendedName>
        <fullName evidence="4">Integral membrane protein</fullName>
    </recommendedName>
</protein>
<evidence type="ECO:0008006" key="4">
    <source>
        <dbReference type="Google" id="ProtNLM"/>
    </source>
</evidence>
<keyword evidence="3" id="KW-1185">Reference proteome</keyword>
<name>A0A562V592_9ACTN</name>
<dbReference type="Proteomes" id="UP000321617">
    <property type="component" value="Unassembled WGS sequence"/>
</dbReference>
<accession>A0A562V592</accession>
<evidence type="ECO:0000256" key="1">
    <source>
        <dbReference type="SAM" id="Phobius"/>
    </source>
</evidence>
<proteinExistence type="predicted"/>
<reference evidence="2 3" key="1">
    <citation type="journal article" date="2013" name="Stand. Genomic Sci.">
        <title>Genomic Encyclopedia of Type Strains, Phase I: The one thousand microbial genomes (KMG-I) project.</title>
        <authorList>
            <person name="Kyrpides N.C."/>
            <person name="Woyke T."/>
            <person name="Eisen J.A."/>
            <person name="Garrity G."/>
            <person name="Lilburn T.G."/>
            <person name="Beck B.J."/>
            <person name="Whitman W.B."/>
            <person name="Hugenholtz P."/>
            <person name="Klenk H.P."/>
        </authorList>
    </citation>
    <scope>NUCLEOTIDE SEQUENCE [LARGE SCALE GENOMIC DNA]</scope>
    <source>
        <strain evidence="2 3">DSM 45044</strain>
    </source>
</reference>
<comment type="caution">
    <text evidence="2">The sequence shown here is derived from an EMBL/GenBank/DDBJ whole genome shotgun (WGS) entry which is preliminary data.</text>
</comment>
<feature type="transmembrane region" description="Helical" evidence="1">
    <location>
        <begin position="106"/>
        <end position="124"/>
    </location>
</feature>
<dbReference type="EMBL" id="VLLL01000006">
    <property type="protein sequence ID" value="TWJ13039.1"/>
    <property type="molecule type" value="Genomic_DNA"/>
</dbReference>
<sequence length="134" mass="13425">MDDSPQAVSAVTTPTPLRVALGSLLLQSLGLAAVAVWLVWLSLTAEETSAGAGIAEAVIALGVGALMAGAAVSMGRGRPGMRGIAVFSQLLYLPLGYFMAQAGLGWYAATAWALGIGTAALLIVPSSRAALGVE</sequence>
<keyword evidence="1" id="KW-1133">Transmembrane helix</keyword>
<evidence type="ECO:0000313" key="3">
    <source>
        <dbReference type="Proteomes" id="UP000321617"/>
    </source>
</evidence>
<evidence type="ECO:0000313" key="2">
    <source>
        <dbReference type="EMBL" id="TWJ13039.1"/>
    </source>
</evidence>
<feature type="transmembrane region" description="Helical" evidence="1">
    <location>
        <begin position="52"/>
        <end position="72"/>
    </location>
</feature>
<gene>
    <name evidence="2" type="ORF">LX16_3807</name>
</gene>
<keyword evidence="1" id="KW-0472">Membrane</keyword>
<keyword evidence="1" id="KW-0812">Transmembrane</keyword>
<feature type="transmembrane region" description="Helical" evidence="1">
    <location>
        <begin position="19"/>
        <end position="40"/>
    </location>
</feature>
<dbReference type="AlphaFoldDB" id="A0A562V592"/>